<sequence length="364" mass="40929">MERRNTSLKINGRVIGFDEIINPQNDLAKTEFEKSVFDTISSFLKGDNEIIQQTSGSTGKPKQIKISRGRLIASAKMTGEFLEYDKKERESLLCIPASFIGGKMVLIRALVFDLPIKAEEPSGNPFKGIEKVGITSVTPYQIKNIIEEEDTGCINADSIILIGGGVVNEELEKKLANLPGEIYHTYAMTETVSNIALRKLNQPHREELFETLPGINIRSEQGRLLVRGNVTSDKWLDTNDIVEIIEKNKFKWLGRADNVINSGGIKINLDDLKIKIEKALNENGAYDEIALLKVKDDKFGEGYVVFIEENSKLESKLILDKNIKIDNKVKPKKIITINKIPKTKTDKIDYKSLRKIFNDLDFSG</sequence>
<dbReference type="EMBL" id="JAPFQN010000011">
    <property type="protein sequence ID" value="MCX2745687.1"/>
    <property type="molecule type" value="Genomic_DNA"/>
</dbReference>
<keyword evidence="4" id="KW-1185">Reference proteome</keyword>
<gene>
    <name evidence="3" type="ORF">OO013_17525</name>
</gene>
<dbReference type="Pfam" id="PF00501">
    <property type="entry name" value="AMP-binding"/>
    <property type="match status" value="1"/>
</dbReference>
<accession>A0ABT3RWU8</accession>
<reference evidence="3 4" key="1">
    <citation type="submission" date="2022-11" db="EMBL/GenBank/DDBJ databases">
        <title>The characterization of three novel Bacteroidetes species and genomic analysis of their roles in tidal elemental geochemical cycles.</title>
        <authorList>
            <person name="Ma K."/>
        </authorList>
    </citation>
    <scope>NUCLEOTIDE SEQUENCE [LARGE SCALE GENOMIC DNA]</scope>
    <source>
        <strain evidence="3 4">M17</strain>
    </source>
</reference>
<organism evidence="3 4">
    <name type="scientific">Mangrovivirga halotolerans</name>
    <dbReference type="NCBI Taxonomy" id="2993936"/>
    <lineage>
        <taxon>Bacteria</taxon>
        <taxon>Pseudomonadati</taxon>
        <taxon>Bacteroidota</taxon>
        <taxon>Cytophagia</taxon>
        <taxon>Cytophagales</taxon>
        <taxon>Mangrovivirgaceae</taxon>
        <taxon>Mangrovivirga</taxon>
    </lineage>
</organism>
<proteinExistence type="inferred from homology"/>
<feature type="domain" description="AMP-dependent synthetase/ligase" evidence="2">
    <location>
        <begin position="46"/>
        <end position="206"/>
    </location>
</feature>
<evidence type="ECO:0000259" key="2">
    <source>
        <dbReference type="Pfam" id="PF00501"/>
    </source>
</evidence>
<name>A0ABT3RWU8_9BACT</name>
<dbReference type="InterPro" id="IPR000873">
    <property type="entry name" value="AMP-dep_synth/lig_dom"/>
</dbReference>
<comment type="caution">
    <text evidence="3">The sequence shown here is derived from an EMBL/GenBank/DDBJ whole genome shotgun (WGS) entry which is preliminary data.</text>
</comment>
<dbReference type="PANTHER" id="PTHR43201:SF8">
    <property type="entry name" value="ACYL-COA SYNTHETASE FAMILY MEMBER 3"/>
    <property type="match status" value="1"/>
</dbReference>
<dbReference type="SUPFAM" id="SSF56801">
    <property type="entry name" value="Acetyl-CoA synthetase-like"/>
    <property type="match status" value="1"/>
</dbReference>
<evidence type="ECO:0000313" key="3">
    <source>
        <dbReference type="EMBL" id="MCX2745687.1"/>
    </source>
</evidence>
<dbReference type="RefSeq" id="WP_266058285.1">
    <property type="nucleotide sequence ID" value="NZ_JAPFQN010000011.1"/>
</dbReference>
<dbReference type="InterPro" id="IPR042099">
    <property type="entry name" value="ANL_N_sf"/>
</dbReference>
<comment type="similarity">
    <text evidence="1">Belongs to the ATP-dependent AMP-binding enzyme family.</text>
</comment>
<dbReference type="InterPro" id="IPR020845">
    <property type="entry name" value="AMP-binding_CS"/>
</dbReference>
<dbReference type="InterPro" id="IPR045851">
    <property type="entry name" value="AMP-bd_C_sf"/>
</dbReference>
<dbReference type="Proteomes" id="UP001209885">
    <property type="component" value="Unassembled WGS sequence"/>
</dbReference>
<dbReference type="PANTHER" id="PTHR43201">
    <property type="entry name" value="ACYL-COA SYNTHETASE"/>
    <property type="match status" value="1"/>
</dbReference>
<dbReference type="Gene3D" id="3.30.300.30">
    <property type="match status" value="1"/>
</dbReference>
<evidence type="ECO:0000256" key="1">
    <source>
        <dbReference type="ARBA" id="ARBA00006432"/>
    </source>
</evidence>
<evidence type="ECO:0000313" key="4">
    <source>
        <dbReference type="Proteomes" id="UP001209885"/>
    </source>
</evidence>
<protein>
    <submittedName>
        <fullName evidence="3">AMP-binding protein</fullName>
    </submittedName>
</protein>
<dbReference type="Gene3D" id="3.40.50.12780">
    <property type="entry name" value="N-terminal domain of ligase-like"/>
    <property type="match status" value="1"/>
</dbReference>
<dbReference type="PROSITE" id="PS00455">
    <property type="entry name" value="AMP_BINDING"/>
    <property type="match status" value="1"/>
</dbReference>